<sequence>MTTSNVVSSAHSAHSMGTLTVISWALGPTDDMPATPFLMVYSTGDGEHGPEAGAQELRSTLEGMGVPIGGDVVDAGQDRGIGAHLLVEAQRAVLTLPFMNAQCPVTPDWQEAAYENGHVILMIPLLPWPAAQPGQPVTEEELKAFVTSENVVRTSAHIAVPVSRIQG</sequence>
<evidence type="ECO:0000313" key="2">
    <source>
        <dbReference type="Proteomes" id="UP001250858"/>
    </source>
</evidence>
<reference evidence="1 2" key="1">
    <citation type="submission" date="2023-09" db="EMBL/GenBank/DDBJ databases">
        <title>Complete genome of Streptomyces roseicoloratus T14.</title>
        <authorList>
            <person name="Bashizi T."/>
            <person name="Kim M.-J."/>
            <person name="Lee G."/>
            <person name="Tagele S.B."/>
            <person name="Shin J.-H."/>
        </authorList>
    </citation>
    <scope>NUCLEOTIDE SEQUENCE [LARGE SCALE GENOMIC DNA]</scope>
    <source>
        <strain evidence="1 2">T14</strain>
    </source>
</reference>
<dbReference type="EMBL" id="CP133762">
    <property type="protein sequence ID" value="WMX45318.1"/>
    <property type="molecule type" value="Genomic_DNA"/>
</dbReference>
<dbReference type="RefSeq" id="WP_181019075.1">
    <property type="nucleotide sequence ID" value="NZ_CP133762.1"/>
</dbReference>
<name>A0ABY9RSZ9_9ACTN</name>
<evidence type="ECO:0000313" key="1">
    <source>
        <dbReference type="EMBL" id="WMX45318.1"/>
    </source>
</evidence>
<dbReference type="InterPro" id="IPR045993">
    <property type="entry name" value="DUF5949"/>
</dbReference>
<organism evidence="1 2">
    <name type="scientific">Streptomyces roseicoloratus</name>
    <dbReference type="NCBI Taxonomy" id="2508722"/>
    <lineage>
        <taxon>Bacteria</taxon>
        <taxon>Bacillati</taxon>
        <taxon>Actinomycetota</taxon>
        <taxon>Actinomycetes</taxon>
        <taxon>Kitasatosporales</taxon>
        <taxon>Streptomycetaceae</taxon>
        <taxon>Streptomyces</taxon>
    </lineage>
</organism>
<keyword evidence="2" id="KW-1185">Reference proteome</keyword>
<proteinExistence type="predicted"/>
<gene>
    <name evidence="1" type="ORF">RGF97_11275</name>
</gene>
<accession>A0ABY9RSZ9</accession>
<protein>
    <submittedName>
        <fullName evidence="1">DUF5949 family protein</fullName>
    </submittedName>
</protein>
<dbReference type="Pfam" id="PF19374">
    <property type="entry name" value="DUF5949"/>
    <property type="match status" value="1"/>
</dbReference>
<dbReference type="Proteomes" id="UP001250858">
    <property type="component" value="Chromosome"/>
</dbReference>